<evidence type="ECO:0000313" key="2">
    <source>
        <dbReference type="Proteomes" id="UP000499080"/>
    </source>
</evidence>
<dbReference type="AlphaFoldDB" id="A0A4Y2FAI9"/>
<dbReference type="EMBL" id="BGPR01000838">
    <property type="protein sequence ID" value="GBM37379.1"/>
    <property type="molecule type" value="Genomic_DNA"/>
</dbReference>
<dbReference type="Proteomes" id="UP000499080">
    <property type="component" value="Unassembled WGS sequence"/>
</dbReference>
<gene>
    <name evidence="1" type="ORF">AVEN_48150_1</name>
</gene>
<evidence type="ECO:0000313" key="1">
    <source>
        <dbReference type="EMBL" id="GBM37379.1"/>
    </source>
</evidence>
<accession>A0A4Y2FAI9</accession>
<keyword evidence="2" id="KW-1185">Reference proteome</keyword>
<reference evidence="1 2" key="1">
    <citation type="journal article" date="2019" name="Sci. Rep.">
        <title>Orb-weaving spider Araneus ventricosus genome elucidates the spidroin gene catalogue.</title>
        <authorList>
            <person name="Kono N."/>
            <person name="Nakamura H."/>
            <person name="Ohtoshi R."/>
            <person name="Moran D.A.P."/>
            <person name="Shinohara A."/>
            <person name="Yoshida Y."/>
            <person name="Fujiwara M."/>
            <person name="Mori M."/>
            <person name="Tomita M."/>
            <person name="Arakawa K."/>
        </authorList>
    </citation>
    <scope>NUCLEOTIDE SEQUENCE [LARGE SCALE GENOMIC DNA]</scope>
</reference>
<proteinExistence type="predicted"/>
<protein>
    <submittedName>
        <fullName evidence="1">Uncharacterized protein</fullName>
    </submittedName>
</protein>
<sequence length="111" mass="12376">MGTVRTKFSSHDASLKALKKEMAALKIYNLRSCNFFPRVMNGRGRVGGESGQPHFWGVPPSERVVCARAGRARQVKFNGQPSFLLSLAHFDEGDNRSILHLDLCNYLLGKL</sequence>
<name>A0A4Y2FAI9_ARAVE</name>
<organism evidence="1 2">
    <name type="scientific">Araneus ventricosus</name>
    <name type="common">Orbweaver spider</name>
    <name type="synonym">Epeira ventricosa</name>
    <dbReference type="NCBI Taxonomy" id="182803"/>
    <lineage>
        <taxon>Eukaryota</taxon>
        <taxon>Metazoa</taxon>
        <taxon>Ecdysozoa</taxon>
        <taxon>Arthropoda</taxon>
        <taxon>Chelicerata</taxon>
        <taxon>Arachnida</taxon>
        <taxon>Araneae</taxon>
        <taxon>Araneomorphae</taxon>
        <taxon>Entelegynae</taxon>
        <taxon>Araneoidea</taxon>
        <taxon>Araneidae</taxon>
        <taxon>Araneus</taxon>
    </lineage>
</organism>
<comment type="caution">
    <text evidence="1">The sequence shown here is derived from an EMBL/GenBank/DDBJ whole genome shotgun (WGS) entry which is preliminary data.</text>
</comment>